<keyword evidence="1 6" id="KW-0645">Protease</keyword>
<comment type="caution">
    <text evidence="9">The sequence shown here is derived from an EMBL/GenBank/DDBJ whole genome shotgun (WGS) entry which is preliminary data.</text>
</comment>
<evidence type="ECO:0000313" key="10">
    <source>
        <dbReference type="Proteomes" id="UP000664844"/>
    </source>
</evidence>
<sequence length="280" mass="30631">MKRQLFRLLIGFVFGLVGVLSYCTTQVENPITGEQQRIRLSPTEEVQLGLQTRGQLAQQFGGLYPDASVQDSVQQMGQRIVQQSVVSQSEYPFEFHVLQDSETVNAFALPGGQVFITNGLLQRLNSQSQLAGILGHEIGHVVARHGAEHLAKRELGSTLVTAVGIATTDEQGRGRQTAAIARVANEMIALQYGREAELESDRLGVQFMAEAGYDPRGMIEVMEILGSAQSSSPSPEFLSTHPNPENRIQRLEEAIAEDFPNGIPPELESERPNLTPVALL</sequence>
<gene>
    <name evidence="9" type="ORF">J0895_09825</name>
</gene>
<evidence type="ECO:0000256" key="2">
    <source>
        <dbReference type="ARBA" id="ARBA00022723"/>
    </source>
</evidence>
<name>A0ABS3FQJ3_9CYAN</name>
<evidence type="ECO:0000256" key="3">
    <source>
        <dbReference type="ARBA" id="ARBA00022801"/>
    </source>
</evidence>
<dbReference type="PANTHER" id="PTHR22726:SF1">
    <property type="entry name" value="METALLOENDOPEPTIDASE OMA1, MITOCHONDRIAL"/>
    <property type="match status" value="1"/>
</dbReference>
<organism evidence="9 10">
    <name type="scientific">Phormidium pseudopriestleyi FRX01</name>
    <dbReference type="NCBI Taxonomy" id="1759528"/>
    <lineage>
        <taxon>Bacteria</taxon>
        <taxon>Bacillati</taxon>
        <taxon>Cyanobacteriota</taxon>
        <taxon>Cyanophyceae</taxon>
        <taxon>Oscillatoriophycideae</taxon>
        <taxon>Oscillatoriales</taxon>
        <taxon>Oscillatoriaceae</taxon>
        <taxon>Phormidium</taxon>
    </lineage>
</organism>
<comment type="cofactor">
    <cofactor evidence="6">
        <name>Zn(2+)</name>
        <dbReference type="ChEBI" id="CHEBI:29105"/>
    </cofactor>
    <text evidence="6">Binds 1 zinc ion per subunit.</text>
</comment>
<dbReference type="RefSeq" id="WP_207087922.1">
    <property type="nucleotide sequence ID" value="NZ_JAFLQW010000272.1"/>
</dbReference>
<keyword evidence="4 6" id="KW-0862">Zinc</keyword>
<dbReference type="Proteomes" id="UP000664844">
    <property type="component" value="Unassembled WGS sequence"/>
</dbReference>
<keyword evidence="2" id="KW-0479">Metal-binding</keyword>
<dbReference type="GO" id="GO:0008237">
    <property type="term" value="F:metallopeptidase activity"/>
    <property type="evidence" value="ECO:0007669"/>
    <property type="project" value="UniProtKB-KW"/>
</dbReference>
<evidence type="ECO:0000313" key="9">
    <source>
        <dbReference type="EMBL" id="MBO0349398.1"/>
    </source>
</evidence>
<evidence type="ECO:0000259" key="8">
    <source>
        <dbReference type="Pfam" id="PF01435"/>
    </source>
</evidence>
<dbReference type="PANTHER" id="PTHR22726">
    <property type="entry name" value="METALLOENDOPEPTIDASE OMA1"/>
    <property type="match status" value="1"/>
</dbReference>
<keyword evidence="3 6" id="KW-0378">Hydrolase</keyword>
<proteinExistence type="inferred from homology"/>
<feature type="region of interest" description="Disordered" evidence="7">
    <location>
        <begin position="260"/>
        <end position="280"/>
    </location>
</feature>
<dbReference type="InterPro" id="IPR001915">
    <property type="entry name" value="Peptidase_M48"/>
</dbReference>
<dbReference type="InterPro" id="IPR051156">
    <property type="entry name" value="Mito/Outer_Membr_Metalloprot"/>
</dbReference>
<comment type="similarity">
    <text evidence="6">Belongs to the peptidase M48 family.</text>
</comment>
<feature type="domain" description="Peptidase M48" evidence="8">
    <location>
        <begin position="70"/>
        <end position="254"/>
    </location>
</feature>
<dbReference type="Gene3D" id="3.30.2010.10">
    <property type="entry name" value="Metalloproteases ('zincins'), catalytic domain"/>
    <property type="match status" value="1"/>
</dbReference>
<evidence type="ECO:0000256" key="6">
    <source>
        <dbReference type="RuleBase" id="RU003983"/>
    </source>
</evidence>
<evidence type="ECO:0000256" key="7">
    <source>
        <dbReference type="SAM" id="MobiDB-lite"/>
    </source>
</evidence>
<evidence type="ECO:0000256" key="5">
    <source>
        <dbReference type="ARBA" id="ARBA00023049"/>
    </source>
</evidence>
<dbReference type="CDD" id="cd07333">
    <property type="entry name" value="M48C_bepA_like"/>
    <property type="match status" value="1"/>
</dbReference>
<feature type="non-terminal residue" evidence="9">
    <location>
        <position position="280"/>
    </location>
</feature>
<protein>
    <submittedName>
        <fullName evidence="9">M48 family metalloprotease</fullName>
    </submittedName>
</protein>
<keyword evidence="5 6" id="KW-0482">Metalloprotease</keyword>
<accession>A0ABS3FQJ3</accession>
<dbReference type="Pfam" id="PF01435">
    <property type="entry name" value="Peptidase_M48"/>
    <property type="match status" value="1"/>
</dbReference>
<evidence type="ECO:0000256" key="4">
    <source>
        <dbReference type="ARBA" id="ARBA00022833"/>
    </source>
</evidence>
<keyword evidence="10" id="KW-1185">Reference proteome</keyword>
<evidence type="ECO:0000256" key="1">
    <source>
        <dbReference type="ARBA" id="ARBA00022670"/>
    </source>
</evidence>
<reference evidence="9 10" key="1">
    <citation type="submission" date="2021-03" db="EMBL/GenBank/DDBJ databases">
        <title>Metabolic Capacity of the Antarctic Cyanobacterium Phormidium pseudopriestleyi that Sustains Oxygenic Photosynthesis in the Presence of Hydrogen Sulfide.</title>
        <authorList>
            <person name="Lumian J.E."/>
            <person name="Jungblut A.D."/>
            <person name="Dillon M.L."/>
            <person name="Hawes I."/>
            <person name="Doran P.T."/>
            <person name="Mackey T.J."/>
            <person name="Dick G.J."/>
            <person name="Grettenberger C.L."/>
            <person name="Sumner D.Y."/>
        </authorList>
    </citation>
    <scope>NUCLEOTIDE SEQUENCE [LARGE SCALE GENOMIC DNA]</scope>
    <source>
        <strain evidence="9 10">FRX01</strain>
    </source>
</reference>
<dbReference type="EMBL" id="JAFLQW010000272">
    <property type="protein sequence ID" value="MBO0349398.1"/>
    <property type="molecule type" value="Genomic_DNA"/>
</dbReference>